<proteinExistence type="predicted"/>
<name>A0ABY7F4J9_MYAAR</name>
<keyword evidence="2" id="KW-1185">Reference proteome</keyword>
<accession>A0ABY7F4J9</accession>
<protein>
    <submittedName>
        <fullName evidence="1">Uncharacterized protein</fullName>
    </submittedName>
</protein>
<dbReference type="Proteomes" id="UP001164746">
    <property type="component" value="Chromosome 10"/>
</dbReference>
<reference evidence="1" key="1">
    <citation type="submission" date="2022-11" db="EMBL/GenBank/DDBJ databases">
        <title>Centuries of genome instability and evolution in soft-shell clam transmissible cancer (bioRxiv).</title>
        <authorList>
            <person name="Hart S.F.M."/>
            <person name="Yonemitsu M.A."/>
            <person name="Giersch R.M."/>
            <person name="Beal B.F."/>
            <person name="Arriagada G."/>
            <person name="Davis B.W."/>
            <person name="Ostrander E.A."/>
            <person name="Goff S.P."/>
            <person name="Metzger M.J."/>
        </authorList>
    </citation>
    <scope>NUCLEOTIDE SEQUENCE</scope>
    <source>
        <strain evidence="1">MELC-2E11</strain>
        <tissue evidence="1">Siphon/mantle</tissue>
    </source>
</reference>
<evidence type="ECO:0000313" key="1">
    <source>
        <dbReference type="EMBL" id="WAR16304.1"/>
    </source>
</evidence>
<organism evidence="1 2">
    <name type="scientific">Mya arenaria</name>
    <name type="common">Soft-shell clam</name>
    <dbReference type="NCBI Taxonomy" id="6604"/>
    <lineage>
        <taxon>Eukaryota</taxon>
        <taxon>Metazoa</taxon>
        <taxon>Spiralia</taxon>
        <taxon>Lophotrochozoa</taxon>
        <taxon>Mollusca</taxon>
        <taxon>Bivalvia</taxon>
        <taxon>Autobranchia</taxon>
        <taxon>Heteroconchia</taxon>
        <taxon>Euheterodonta</taxon>
        <taxon>Imparidentia</taxon>
        <taxon>Neoheterodontei</taxon>
        <taxon>Myida</taxon>
        <taxon>Myoidea</taxon>
        <taxon>Myidae</taxon>
        <taxon>Mya</taxon>
    </lineage>
</organism>
<dbReference type="EMBL" id="CP111021">
    <property type="protein sequence ID" value="WAR16304.1"/>
    <property type="molecule type" value="Genomic_DNA"/>
</dbReference>
<sequence>MPDLGVMLPGFGGNVGGLFDFGVSFGESDILGLVGVTLAWARSWAILAAEGGARTTGGAVIVAVGWGSTSTGGGAATVFVGRVTEAVGGASILSILDGGGGGIPSSLFSSPGKFFIPPLMDIPSFSPGRLFIDTSCNSFGVPLTLEPTLGLESLLVAPVESLFCSVADDRDPGRLIPGYWNFGGWMAAGGELQSDDNVRGLSEGDEACCNGEGEWCCCFGAGERVGTGTEGRGGGDGEGGDGGRCCCCCCNGGGGDTGDTFDDDPGLGEVHNFFTLGRMLFCLLLFNNVFPINNKPNLLVWAGQEIHCLVMAGINPRPPAMLKPSPPSFLYRVVSTCSPYTSVPGSGSKVTVAKLAGGTGSEMASRSSSSFFLLFLFFFFLHFRFFRNNGFPSNHHGDVITAAFQHINSFIVYFKDLVLGVISNDDSLPLLVMWCVSSTRKCINSIHVRRKCINSIHVRRKCINSIHVRRKCINSIHVKRKCINSIHVKRKCINSIHVRRKCINSIHVRRKCINSIHVRRKCINSIHVRRKCINSIHVKRKCINSIHVRRKCINSIHVRRKCINSIHVRRKCINSIHVRRKCINTIHV</sequence>
<gene>
    <name evidence="1" type="ORF">MAR_030898</name>
</gene>
<evidence type="ECO:0000313" key="2">
    <source>
        <dbReference type="Proteomes" id="UP001164746"/>
    </source>
</evidence>